<dbReference type="EMBL" id="CP109019">
    <property type="protein sequence ID" value="WUT80983.1"/>
    <property type="molecule type" value="Genomic_DNA"/>
</dbReference>
<evidence type="ECO:0000256" key="1">
    <source>
        <dbReference type="SAM" id="MobiDB-lite"/>
    </source>
</evidence>
<dbReference type="Proteomes" id="UP001432060">
    <property type="component" value="Chromosome"/>
</dbReference>
<dbReference type="RefSeq" id="WP_329394996.1">
    <property type="nucleotide sequence ID" value="NZ_CP109019.1"/>
</dbReference>
<feature type="region of interest" description="Disordered" evidence="1">
    <location>
        <begin position="120"/>
        <end position="145"/>
    </location>
</feature>
<sequence>MHKLRVPITATSDRFDADDDRWLSQVRLLLEELGREAPVETRHTAGEPGAKSGGLPEVVLVIVPAAVGGIAAVIGHWLKNSRDRSVHLHWEEGGETGKLTVTTKNSDNAALQAAVEHWLRSRFRGGEGEEEPAPDNPSADGDSVG</sequence>
<evidence type="ECO:0000313" key="2">
    <source>
        <dbReference type="EMBL" id="WUT80983.1"/>
    </source>
</evidence>
<name>A0ABZ1XBV1_9ACTN</name>
<accession>A0ABZ1XBV1</accession>
<protein>
    <submittedName>
        <fullName evidence="2">Uncharacterized protein</fullName>
    </submittedName>
</protein>
<organism evidence="2 3">
    <name type="scientific">Streptomyces melanogenes</name>
    <dbReference type="NCBI Taxonomy" id="67326"/>
    <lineage>
        <taxon>Bacteria</taxon>
        <taxon>Bacillati</taxon>
        <taxon>Actinomycetota</taxon>
        <taxon>Actinomycetes</taxon>
        <taxon>Kitasatosporales</taxon>
        <taxon>Streptomycetaceae</taxon>
        <taxon>Streptomyces</taxon>
    </lineage>
</organism>
<evidence type="ECO:0000313" key="3">
    <source>
        <dbReference type="Proteomes" id="UP001432060"/>
    </source>
</evidence>
<proteinExistence type="predicted"/>
<gene>
    <name evidence="2" type="ORF">OG515_01675</name>
</gene>
<keyword evidence="3" id="KW-1185">Reference proteome</keyword>
<reference evidence="2" key="1">
    <citation type="submission" date="2022-10" db="EMBL/GenBank/DDBJ databases">
        <title>The complete genomes of actinobacterial strains from the NBC collection.</title>
        <authorList>
            <person name="Joergensen T.S."/>
            <person name="Alvarez Arevalo M."/>
            <person name="Sterndorff E.B."/>
            <person name="Faurdal D."/>
            <person name="Vuksanovic O."/>
            <person name="Mourched A.-S."/>
            <person name="Charusanti P."/>
            <person name="Shaw S."/>
            <person name="Blin K."/>
            <person name="Weber T."/>
        </authorList>
    </citation>
    <scope>NUCLEOTIDE SEQUENCE</scope>
    <source>
        <strain evidence="2">NBC_00668</strain>
    </source>
</reference>